<accession>A0AAV5MTZ6</accession>
<protein>
    <recommendedName>
        <fullName evidence="3">glucan endo-1,3-beta-D-glucosidase</fullName>
        <ecNumber evidence="3">3.2.1.39</ecNumber>
    </recommendedName>
</protein>
<evidence type="ECO:0000256" key="6">
    <source>
        <dbReference type="RuleBase" id="RU004335"/>
    </source>
</evidence>
<evidence type="ECO:0000256" key="3">
    <source>
        <dbReference type="ARBA" id="ARBA00012780"/>
    </source>
</evidence>
<sequence>MDQISLDYALFTATGTVVFEDQLQYLNLFDALVYAVCSALKKSGGGSVEIVVSETGWPSDGGNSDNHGQC</sequence>
<comment type="caution">
    <text evidence="8">The sequence shown here is derived from an EMBL/GenBank/DDBJ whole genome shotgun (WGS) entry which is preliminary data.</text>
</comment>
<comment type="catalytic activity">
    <reaction evidence="1">
        <text>Hydrolysis of (1-&gt;3)-beta-D-glucosidic linkages in (1-&gt;3)-beta-D-glucans.</text>
        <dbReference type="EC" id="3.2.1.39"/>
    </reaction>
</comment>
<keyword evidence="4 7" id="KW-0378">Hydrolase</keyword>
<dbReference type="Proteomes" id="UP001054252">
    <property type="component" value="Unassembled WGS sequence"/>
</dbReference>
<dbReference type="GO" id="GO:0005975">
    <property type="term" value="P:carbohydrate metabolic process"/>
    <property type="evidence" value="ECO:0007669"/>
    <property type="project" value="InterPro"/>
</dbReference>
<evidence type="ECO:0000256" key="2">
    <source>
        <dbReference type="ARBA" id="ARBA00008773"/>
    </source>
</evidence>
<dbReference type="InterPro" id="IPR044965">
    <property type="entry name" value="Glyco_hydro_17_plant"/>
</dbReference>
<dbReference type="InterPro" id="IPR000490">
    <property type="entry name" value="Glyco_hydro_17"/>
</dbReference>
<dbReference type="PROSITE" id="PS00587">
    <property type="entry name" value="GLYCOSYL_HYDROL_F17"/>
    <property type="match status" value="1"/>
</dbReference>
<evidence type="ECO:0000313" key="9">
    <source>
        <dbReference type="Proteomes" id="UP001054252"/>
    </source>
</evidence>
<evidence type="ECO:0000256" key="4">
    <source>
        <dbReference type="ARBA" id="ARBA00022801"/>
    </source>
</evidence>
<dbReference type="PANTHER" id="PTHR32227">
    <property type="entry name" value="GLUCAN ENDO-1,3-BETA-GLUCOSIDASE BG1-RELATED-RELATED"/>
    <property type="match status" value="1"/>
</dbReference>
<evidence type="ECO:0000256" key="5">
    <source>
        <dbReference type="ARBA" id="ARBA00023295"/>
    </source>
</evidence>
<dbReference type="AlphaFoldDB" id="A0AAV5MTZ6"/>
<dbReference type="GO" id="GO:0042973">
    <property type="term" value="F:glucan endo-1,3-beta-D-glucosidase activity"/>
    <property type="evidence" value="ECO:0007669"/>
    <property type="project" value="UniProtKB-EC"/>
</dbReference>
<reference evidence="8 9" key="1">
    <citation type="journal article" date="2021" name="Commun. Biol.">
        <title>The genome of Shorea leprosula (Dipterocarpaceae) highlights the ecological relevance of drought in aseasonal tropical rainforests.</title>
        <authorList>
            <person name="Ng K.K.S."/>
            <person name="Kobayashi M.J."/>
            <person name="Fawcett J.A."/>
            <person name="Hatakeyama M."/>
            <person name="Paape T."/>
            <person name="Ng C.H."/>
            <person name="Ang C.C."/>
            <person name="Tnah L.H."/>
            <person name="Lee C.T."/>
            <person name="Nishiyama T."/>
            <person name="Sese J."/>
            <person name="O'Brien M.J."/>
            <person name="Copetti D."/>
            <person name="Mohd Noor M.I."/>
            <person name="Ong R.C."/>
            <person name="Putra M."/>
            <person name="Sireger I.Z."/>
            <person name="Indrioko S."/>
            <person name="Kosugi Y."/>
            <person name="Izuno A."/>
            <person name="Isagi Y."/>
            <person name="Lee S.L."/>
            <person name="Shimizu K.K."/>
        </authorList>
    </citation>
    <scope>NUCLEOTIDE SEQUENCE [LARGE SCALE GENOMIC DNA]</scope>
    <source>
        <strain evidence="8">214</strain>
    </source>
</reference>
<dbReference type="Pfam" id="PF00332">
    <property type="entry name" value="Glyco_hydro_17"/>
    <property type="match status" value="1"/>
</dbReference>
<dbReference type="EMBL" id="BPVZ01001413">
    <property type="protein sequence ID" value="GKV53471.1"/>
    <property type="molecule type" value="Genomic_DNA"/>
</dbReference>
<comment type="similarity">
    <text evidence="2 6">Belongs to the glycosyl hydrolase 17 family.</text>
</comment>
<organism evidence="8 9">
    <name type="scientific">Rubroshorea leprosula</name>
    <dbReference type="NCBI Taxonomy" id="152421"/>
    <lineage>
        <taxon>Eukaryota</taxon>
        <taxon>Viridiplantae</taxon>
        <taxon>Streptophyta</taxon>
        <taxon>Embryophyta</taxon>
        <taxon>Tracheophyta</taxon>
        <taxon>Spermatophyta</taxon>
        <taxon>Magnoliopsida</taxon>
        <taxon>eudicotyledons</taxon>
        <taxon>Gunneridae</taxon>
        <taxon>Pentapetalae</taxon>
        <taxon>rosids</taxon>
        <taxon>malvids</taxon>
        <taxon>Malvales</taxon>
        <taxon>Dipterocarpaceae</taxon>
        <taxon>Rubroshorea</taxon>
    </lineage>
</organism>
<evidence type="ECO:0000256" key="1">
    <source>
        <dbReference type="ARBA" id="ARBA00000382"/>
    </source>
</evidence>
<keyword evidence="9" id="KW-1185">Reference proteome</keyword>
<keyword evidence="5 7" id="KW-0326">Glycosidase</keyword>
<dbReference type="Gene3D" id="3.20.20.80">
    <property type="entry name" value="Glycosidases"/>
    <property type="match status" value="1"/>
</dbReference>
<proteinExistence type="inferred from homology"/>
<dbReference type="SUPFAM" id="SSF51445">
    <property type="entry name" value="(Trans)glycosidases"/>
    <property type="match status" value="1"/>
</dbReference>
<evidence type="ECO:0000256" key="7">
    <source>
        <dbReference type="RuleBase" id="RU004336"/>
    </source>
</evidence>
<dbReference type="InterPro" id="IPR017853">
    <property type="entry name" value="GH"/>
</dbReference>
<gene>
    <name evidence="8" type="ORF">SLEP1_g59993</name>
</gene>
<dbReference type="EC" id="3.2.1.39" evidence="3"/>
<name>A0AAV5MTZ6_9ROSI</name>
<evidence type="ECO:0000313" key="8">
    <source>
        <dbReference type="EMBL" id="GKV53471.1"/>
    </source>
</evidence>